<evidence type="ECO:0000313" key="3">
    <source>
        <dbReference type="Proteomes" id="UP001177935"/>
    </source>
</evidence>
<sequence length="218" mass="24740">MKKSGFIILLLLISVPLFFPLFIKVYMTYAPGKMVGDINGWLGFLGGYTGGLLAFISAYFIYRNEKLSRERTLLHISNAKDFSGEAPMSVLTPRLIDQADPEVARITFLAFIEVTFEVMNVSDNFANDVQLKLLGRSGAILWSYHAELDQYLEYESIALLQASQSRVFKMKIDNHLVSSHEVLDFELSSTNLFGQTTKQDVQLLLHKEAKGYLFKHRT</sequence>
<dbReference type="Proteomes" id="UP001177935">
    <property type="component" value="Unassembled WGS sequence"/>
</dbReference>
<comment type="caution">
    <text evidence="2">The sequence shown here is derived from an EMBL/GenBank/DDBJ whole genome shotgun (WGS) entry which is preliminary data.</text>
</comment>
<keyword evidence="1" id="KW-0472">Membrane</keyword>
<keyword evidence="1" id="KW-1133">Transmembrane helix</keyword>
<protein>
    <submittedName>
        <fullName evidence="2">Uncharacterized protein</fullName>
    </submittedName>
</protein>
<feature type="transmembrane region" description="Helical" evidence="1">
    <location>
        <begin position="41"/>
        <end position="62"/>
    </location>
</feature>
<accession>A0AB35MW52</accession>
<dbReference type="EMBL" id="JAUYVL010000002">
    <property type="protein sequence ID" value="MDP2500405.1"/>
    <property type="molecule type" value="Genomic_DNA"/>
</dbReference>
<feature type="transmembrane region" description="Helical" evidence="1">
    <location>
        <begin position="7"/>
        <end position="29"/>
    </location>
</feature>
<gene>
    <name evidence="2" type="ORF">Q8W42_06770</name>
</gene>
<keyword evidence="1" id="KW-0812">Transmembrane</keyword>
<dbReference type="AlphaFoldDB" id="A0AB35MW52"/>
<evidence type="ECO:0000256" key="1">
    <source>
        <dbReference type="SAM" id="Phobius"/>
    </source>
</evidence>
<dbReference type="RefSeq" id="WP_102450643.1">
    <property type="nucleotide sequence ID" value="NZ_CAWNUF010000085.1"/>
</dbReference>
<evidence type="ECO:0000313" key="2">
    <source>
        <dbReference type="EMBL" id="MDP2500405.1"/>
    </source>
</evidence>
<name>A0AB35MW52_VIBSP</name>
<organism evidence="2 3">
    <name type="scientific">Vibrio splendidus</name>
    <dbReference type="NCBI Taxonomy" id="29497"/>
    <lineage>
        <taxon>Bacteria</taxon>
        <taxon>Pseudomonadati</taxon>
        <taxon>Pseudomonadota</taxon>
        <taxon>Gammaproteobacteria</taxon>
        <taxon>Vibrionales</taxon>
        <taxon>Vibrionaceae</taxon>
        <taxon>Vibrio</taxon>
    </lineage>
</organism>
<reference evidence="2" key="1">
    <citation type="submission" date="2023-07" db="EMBL/GenBank/DDBJ databases">
        <title>Genome content predicts the carbon catabolic preferences of heterotrophic bacteria.</title>
        <authorList>
            <person name="Gralka M."/>
        </authorList>
    </citation>
    <scope>NUCLEOTIDE SEQUENCE</scope>
    <source>
        <strain evidence="2">6E02</strain>
    </source>
</reference>
<proteinExistence type="predicted"/>